<organism evidence="1 2">
    <name type="scientific">Noviherbaspirillum humi</name>
    <dbReference type="NCBI Taxonomy" id="1688639"/>
    <lineage>
        <taxon>Bacteria</taxon>
        <taxon>Pseudomonadati</taxon>
        <taxon>Pseudomonadota</taxon>
        <taxon>Betaproteobacteria</taxon>
        <taxon>Burkholderiales</taxon>
        <taxon>Oxalobacteraceae</taxon>
        <taxon>Noviherbaspirillum</taxon>
    </lineage>
</organism>
<name>A0A239LDW9_9BURK</name>
<evidence type="ECO:0000313" key="1">
    <source>
        <dbReference type="EMBL" id="SNT28681.1"/>
    </source>
</evidence>
<dbReference type="Proteomes" id="UP000198284">
    <property type="component" value="Unassembled WGS sequence"/>
</dbReference>
<dbReference type="EMBL" id="FZOT01000022">
    <property type="protein sequence ID" value="SNT28681.1"/>
    <property type="molecule type" value="Genomic_DNA"/>
</dbReference>
<dbReference type="AlphaFoldDB" id="A0A239LDW9"/>
<proteinExistence type="predicted"/>
<sequence length="93" mass="10130">MSLQFFKRCAQTVAALDSHDPAIAARTLQQLEQRAGRALSSYRCRLRPFDVACADDSALDGFIQLKASNAVEAQRLAHHVTGAAVIDVTRMEG</sequence>
<keyword evidence="2" id="KW-1185">Reference proteome</keyword>
<dbReference type="RefSeq" id="WP_245845147.1">
    <property type="nucleotide sequence ID" value="NZ_FZOT01000022.1"/>
</dbReference>
<accession>A0A239LDW9</accession>
<protein>
    <submittedName>
        <fullName evidence="1">Uncharacterized protein</fullName>
    </submittedName>
</protein>
<gene>
    <name evidence="1" type="ORF">SAMN06265795_12222</name>
</gene>
<evidence type="ECO:0000313" key="2">
    <source>
        <dbReference type="Proteomes" id="UP000198284"/>
    </source>
</evidence>
<reference evidence="1 2" key="1">
    <citation type="submission" date="2017-06" db="EMBL/GenBank/DDBJ databases">
        <authorList>
            <person name="Kim H.J."/>
            <person name="Triplett B.A."/>
        </authorList>
    </citation>
    <scope>NUCLEOTIDE SEQUENCE [LARGE SCALE GENOMIC DNA]</scope>
    <source>
        <strain evidence="1 2">U15</strain>
    </source>
</reference>